<comment type="caution">
    <text evidence="1">The sequence shown here is derived from an EMBL/GenBank/DDBJ whole genome shotgun (WGS) entry which is preliminary data.</text>
</comment>
<evidence type="ECO:0000313" key="2">
    <source>
        <dbReference type="Proteomes" id="UP001301653"/>
    </source>
</evidence>
<accession>A0ABU5V7E2</accession>
<name>A0ABU5V7E2_9GAMM</name>
<dbReference type="RefSeq" id="WP_323439550.1">
    <property type="nucleotide sequence ID" value="NZ_JAYFUH010000249.1"/>
</dbReference>
<evidence type="ECO:0000313" key="1">
    <source>
        <dbReference type="EMBL" id="MEA5669271.1"/>
    </source>
</evidence>
<sequence>MDDEKSGIVTGSFATAGEKSGIAAGVCGIDDTTHGTGGASGAINAPVWCVA</sequence>
<gene>
    <name evidence="1" type="ORF">VA603_17185</name>
</gene>
<organism evidence="1 2">
    <name type="scientific">Stenotrophomonas capsici</name>
    <dbReference type="NCBI Taxonomy" id="3110230"/>
    <lineage>
        <taxon>Bacteria</taxon>
        <taxon>Pseudomonadati</taxon>
        <taxon>Pseudomonadota</taxon>
        <taxon>Gammaproteobacteria</taxon>
        <taxon>Lysobacterales</taxon>
        <taxon>Lysobacteraceae</taxon>
        <taxon>Stenotrophomonas</taxon>
    </lineage>
</organism>
<dbReference type="Proteomes" id="UP001301653">
    <property type="component" value="Unassembled WGS sequence"/>
</dbReference>
<reference evidence="1 2" key="1">
    <citation type="submission" date="2023-12" db="EMBL/GenBank/DDBJ databases">
        <title>Stenotrophomonas guangdongensis sp. nov., isolated from wilted pepper plants (Capsicum annuum).</title>
        <authorList>
            <person name="Qiu M."/>
            <person name="Li Y."/>
            <person name="Liu Q."/>
            <person name="Zhang X."/>
            <person name="Huang Y."/>
            <person name="Guo R."/>
            <person name="Hu M."/>
            <person name="Zhou J."/>
            <person name="Zhou X."/>
        </authorList>
    </citation>
    <scope>NUCLEOTIDE SEQUENCE [LARGE SCALE GENOMIC DNA]</scope>
    <source>
        <strain evidence="1 2">MH1</strain>
    </source>
</reference>
<dbReference type="EMBL" id="JAYFUH010000249">
    <property type="protein sequence ID" value="MEA5669271.1"/>
    <property type="molecule type" value="Genomic_DNA"/>
</dbReference>
<proteinExistence type="predicted"/>
<protein>
    <submittedName>
        <fullName evidence="1">Uncharacterized protein</fullName>
    </submittedName>
</protein>
<keyword evidence="2" id="KW-1185">Reference proteome</keyword>